<dbReference type="Gene3D" id="3.40.50.150">
    <property type="entry name" value="Vaccinia Virus protein VP39"/>
    <property type="match status" value="1"/>
</dbReference>
<keyword evidence="1" id="KW-0620">Polyamine biosynthesis</keyword>
<dbReference type="SUPFAM" id="SSF53335">
    <property type="entry name" value="S-adenosyl-L-methionine-dependent methyltransferases"/>
    <property type="match status" value="1"/>
</dbReference>
<dbReference type="Pfam" id="PF01564">
    <property type="entry name" value="Spermine_synth"/>
    <property type="match status" value="1"/>
</dbReference>
<evidence type="ECO:0000256" key="1">
    <source>
        <dbReference type="ARBA" id="ARBA00023115"/>
    </source>
</evidence>
<comment type="caution">
    <text evidence="2">The sequence shown here is derived from an EMBL/GenBank/DDBJ whole genome shotgun (WGS) entry which is preliminary data.</text>
</comment>
<reference evidence="3" key="1">
    <citation type="submission" date="2017-05" db="EMBL/GenBank/DDBJ databases">
        <title>Improved OligoMM genomes.</title>
        <authorList>
            <person name="Garzetti D."/>
        </authorList>
    </citation>
    <scope>NUCLEOTIDE SEQUENCE [LARGE SCALE GENOMIC DNA]</scope>
    <source>
        <strain evidence="3">YL45</strain>
    </source>
</reference>
<dbReference type="PANTHER" id="PTHR43317">
    <property type="entry name" value="THERMOSPERMINE SYNTHASE ACAULIS5"/>
    <property type="match status" value="1"/>
</dbReference>
<dbReference type="InterPro" id="IPR029063">
    <property type="entry name" value="SAM-dependent_MTases_sf"/>
</dbReference>
<organism evidence="2 3">
    <name type="scientific">Turicimonas muris</name>
    <dbReference type="NCBI Taxonomy" id="1796652"/>
    <lineage>
        <taxon>Bacteria</taxon>
        <taxon>Pseudomonadati</taxon>
        <taxon>Pseudomonadota</taxon>
        <taxon>Betaproteobacteria</taxon>
        <taxon>Burkholderiales</taxon>
        <taxon>Sutterellaceae</taxon>
        <taxon>Turicimonas</taxon>
    </lineage>
</organism>
<evidence type="ECO:0000313" key="3">
    <source>
        <dbReference type="Proteomes" id="UP000214610"/>
    </source>
</evidence>
<accession>A0A227KAI2</accession>
<dbReference type="Proteomes" id="UP000214610">
    <property type="component" value="Unassembled WGS sequence"/>
</dbReference>
<dbReference type="PANTHER" id="PTHR43317:SF1">
    <property type="entry name" value="THERMOSPERMINE SYNTHASE ACAULIS5"/>
    <property type="match status" value="1"/>
</dbReference>
<evidence type="ECO:0000313" key="2">
    <source>
        <dbReference type="EMBL" id="OXE44344.1"/>
    </source>
</evidence>
<gene>
    <name evidence="2" type="ORF">ADH67_12530</name>
</gene>
<proteinExistence type="predicted"/>
<dbReference type="GeneID" id="78363552"/>
<dbReference type="AlphaFoldDB" id="A0A227KAI2"/>
<sequence length="252" mass="29263">MAKKKVRTPVDFSELGGYRYLHFGSEWIQGGMQINRPYRLALEYQQSMMALALFEPHPKEILQLGLGAAGFAKFTWKYLPEAKTTVVEISEDVYMACRMWFKLPEEDDHLKIVFEDCKKYLFEGNFEPVDWLLVDIYDAEAWGPVYDDVPFYRLCRKALREGGVASFNLFGGEDFEKSYKAISEAFYGQVLIMPEVQEGNRIVIASKGEKKDYSIEQLKERAAEIQARLKVPAKKWIKMLQKENSLSNEFKF</sequence>
<keyword evidence="3" id="KW-1185">Reference proteome</keyword>
<dbReference type="GO" id="GO:0006596">
    <property type="term" value="P:polyamine biosynthetic process"/>
    <property type="evidence" value="ECO:0007669"/>
    <property type="project" value="UniProtKB-KW"/>
</dbReference>
<dbReference type="RefSeq" id="WP_066591682.1">
    <property type="nucleotide sequence ID" value="NZ_CAJTBZ010000029.1"/>
</dbReference>
<protein>
    <submittedName>
        <fullName evidence="2">Spermidine synthase</fullName>
    </submittedName>
</protein>
<dbReference type="EMBL" id="NHMP01000013">
    <property type="protein sequence ID" value="OXE44344.1"/>
    <property type="molecule type" value="Genomic_DNA"/>
</dbReference>
<name>A0A227KAI2_9BURK</name>